<dbReference type="GeneID" id="63728033"/>
<reference evidence="3" key="1">
    <citation type="journal article" date="2017" name="Genome Biol.">
        <title>Comparative genomics reveals high biological diversity and specific adaptations in the industrially and medically important fungal genus Aspergillus.</title>
        <authorList>
            <person name="de Vries R.P."/>
            <person name="Riley R."/>
            <person name="Wiebenga A."/>
            <person name="Aguilar-Osorio G."/>
            <person name="Amillis S."/>
            <person name="Uchima C.A."/>
            <person name="Anderluh G."/>
            <person name="Asadollahi M."/>
            <person name="Askin M."/>
            <person name="Barry K."/>
            <person name="Battaglia E."/>
            <person name="Bayram O."/>
            <person name="Benocci T."/>
            <person name="Braus-Stromeyer S.A."/>
            <person name="Caldana C."/>
            <person name="Canovas D."/>
            <person name="Cerqueira G.C."/>
            <person name="Chen F."/>
            <person name="Chen W."/>
            <person name="Choi C."/>
            <person name="Clum A."/>
            <person name="Dos Santos R.A."/>
            <person name="Damasio A.R."/>
            <person name="Diallinas G."/>
            <person name="Emri T."/>
            <person name="Fekete E."/>
            <person name="Flipphi M."/>
            <person name="Freyberg S."/>
            <person name="Gallo A."/>
            <person name="Gournas C."/>
            <person name="Habgood R."/>
            <person name="Hainaut M."/>
            <person name="Harispe M.L."/>
            <person name="Henrissat B."/>
            <person name="Hilden K.S."/>
            <person name="Hope R."/>
            <person name="Hossain A."/>
            <person name="Karabika E."/>
            <person name="Karaffa L."/>
            <person name="Karanyi Z."/>
            <person name="Krasevec N."/>
            <person name="Kuo A."/>
            <person name="Kusch H."/>
            <person name="LaButti K."/>
            <person name="Lagendijk E.L."/>
            <person name="Lapidus A."/>
            <person name="Levasseur A."/>
            <person name="Lindquist E."/>
            <person name="Lipzen A."/>
            <person name="Logrieco A.F."/>
            <person name="MacCabe A."/>
            <person name="Maekelae M.R."/>
            <person name="Malavazi I."/>
            <person name="Melin P."/>
            <person name="Meyer V."/>
            <person name="Mielnichuk N."/>
            <person name="Miskei M."/>
            <person name="Molnar A.P."/>
            <person name="Mule G."/>
            <person name="Ngan C.Y."/>
            <person name="Orejas M."/>
            <person name="Orosz E."/>
            <person name="Ouedraogo J.P."/>
            <person name="Overkamp K.M."/>
            <person name="Park H.-S."/>
            <person name="Perrone G."/>
            <person name="Piumi F."/>
            <person name="Punt P.J."/>
            <person name="Ram A.F."/>
            <person name="Ramon A."/>
            <person name="Rauscher S."/>
            <person name="Record E."/>
            <person name="Riano-Pachon D.M."/>
            <person name="Robert V."/>
            <person name="Roehrig J."/>
            <person name="Ruller R."/>
            <person name="Salamov A."/>
            <person name="Salih N.S."/>
            <person name="Samson R.A."/>
            <person name="Sandor E."/>
            <person name="Sanguinetti M."/>
            <person name="Schuetze T."/>
            <person name="Sepcic K."/>
            <person name="Shelest E."/>
            <person name="Sherlock G."/>
            <person name="Sophianopoulou V."/>
            <person name="Squina F.M."/>
            <person name="Sun H."/>
            <person name="Susca A."/>
            <person name="Todd R.B."/>
            <person name="Tsang A."/>
            <person name="Unkles S.E."/>
            <person name="van de Wiele N."/>
            <person name="van Rossen-Uffink D."/>
            <person name="Oliveira J.V."/>
            <person name="Vesth T.C."/>
            <person name="Visser J."/>
            <person name="Yu J.-H."/>
            <person name="Zhou M."/>
            <person name="Andersen M.R."/>
            <person name="Archer D.B."/>
            <person name="Baker S.E."/>
            <person name="Benoit I."/>
            <person name="Brakhage A.A."/>
            <person name="Braus G.H."/>
            <person name="Fischer R."/>
            <person name="Frisvad J.C."/>
            <person name="Goldman G.H."/>
            <person name="Houbraken J."/>
            <person name="Oakley B."/>
            <person name="Pocsi I."/>
            <person name="Scazzocchio C."/>
            <person name="Seiboth B."/>
            <person name="vanKuyk P.A."/>
            <person name="Wortman J."/>
            <person name="Dyer P.S."/>
            <person name="Grigoriev I.V."/>
        </authorList>
    </citation>
    <scope>NUCLEOTIDE SEQUENCE [LARGE SCALE GENOMIC DNA]</scope>
    <source>
        <strain evidence="3">CBS 583.65</strain>
    </source>
</reference>
<evidence type="ECO:0000313" key="3">
    <source>
        <dbReference type="Proteomes" id="UP000184073"/>
    </source>
</evidence>
<dbReference type="RefSeq" id="XP_040668446.1">
    <property type="nucleotide sequence ID" value="XM_040812522.1"/>
</dbReference>
<evidence type="ECO:0000313" key="2">
    <source>
        <dbReference type="EMBL" id="OJJ02684.1"/>
    </source>
</evidence>
<keyword evidence="3" id="KW-1185">Reference proteome</keyword>
<sequence length="163" mass="18717">MKRGSVDKEELSERKGKERRKEGLKGKENEARVRESWRRASPTCPTRSSIIVRDNSSRRDHLLSIRQVAPPRWARRCHWSANKADYNPGGRRPALHTLGWQPVPACSGHVLAQHHLVVSTPWGDREQSNYLTAREYRGPTGTLKKEQYLSPFVDSLIVLSRLE</sequence>
<dbReference type="Proteomes" id="UP000184073">
    <property type="component" value="Unassembled WGS sequence"/>
</dbReference>
<dbReference type="AlphaFoldDB" id="A0A1L9PMB8"/>
<feature type="compositionally biased region" description="Basic and acidic residues" evidence="1">
    <location>
        <begin position="1"/>
        <end position="38"/>
    </location>
</feature>
<dbReference type="EMBL" id="KV878129">
    <property type="protein sequence ID" value="OJJ02684.1"/>
    <property type="molecule type" value="Genomic_DNA"/>
</dbReference>
<protein>
    <submittedName>
        <fullName evidence="2">Uncharacterized protein</fullName>
    </submittedName>
</protein>
<feature type="region of interest" description="Disordered" evidence="1">
    <location>
        <begin position="1"/>
        <end position="47"/>
    </location>
</feature>
<name>A0A1L9PMB8_ASPVE</name>
<gene>
    <name evidence="2" type="ORF">ASPVEDRAFT_42188</name>
</gene>
<dbReference type="VEuPathDB" id="FungiDB:ASPVEDRAFT_42188"/>
<evidence type="ECO:0000256" key="1">
    <source>
        <dbReference type="SAM" id="MobiDB-lite"/>
    </source>
</evidence>
<proteinExistence type="predicted"/>
<organism evidence="2 3">
    <name type="scientific">Aspergillus versicolor CBS 583.65</name>
    <dbReference type="NCBI Taxonomy" id="1036611"/>
    <lineage>
        <taxon>Eukaryota</taxon>
        <taxon>Fungi</taxon>
        <taxon>Dikarya</taxon>
        <taxon>Ascomycota</taxon>
        <taxon>Pezizomycotina</taxon>
        <taxon>Eurotiomycetes</taxon>
        <taxon>Eurotiomycetidae</taxon>
        <taxon>Eurotiales</taxon>
        <taxon>Aspergillaceae</taxon>
        <taxon>Aspergillus</taxon>
        <taxon>Aspergillus subgen. Nidulantes</taxon>
    </lineage>
</organism>
<accession>A0A1L9PMB8</accession>